<dbReference type="Proteomes" id="UP000070700">
    <property type="component" value="Unassembled WGS sequence"/>
</dbReference>
<protein>
    <submittedName>
        <fullName evidence="2">Uncharacterized protein</fullName>
    </submittedName>
</protein>
<dbReference type="InParanoid" id="A0A194WX53"/>
<gene>
    <name evidence="2" type="ORF">LY89DRAFT_209157</name>
</gene>
<evidence type="ECO:0000313" key="3">
    <source>
        <dbReference type="Proteomes" id="UP000070700"/>
    </source>
</evidence>
<accession>A0A194WX53</accession>
<dbReference type="RefSeq" id="XP_018066860.1">
    <property type="nucleotide sequence ID" value="XM_018205850.1"/>
</dbReference>
<feature type="compositionally biased region" description="Basic and acidic residues" evidence="1">
    <location>
        <begin position="173"/>
        <end position="183"/>
    </location>
</feature>
<dbReference type="KEGG" id="psco:LY89DRAFT_209157"/>
<dbReference type="GeneID" id="28815576"/>
<name>A0A194WX53_MOLSC</name>
<evidence type="ECO:0000256" key="1">
    <source>
        <dbReference type="SAM" id="MobiDB-lite"/>
    </source>
</evidence>
<feature type="region of interest" description="Disordered" evidence="1">
    <location>
        <begin position="133"/>
        <end position="183"/>
    </location>
</feature>
<evidence type="ECO:0000313" key="2">
    <source>
        <dbReference type="EMBL" id="KUJ12505.1"/>
    </source>
</evidence>
<feature type="compositionally biased region" description="Basic and acidic residues" evidence="1">
    <location>
        <begin position="142"/>
        <end position="155"/>
    </location>
</feature>
<proteinExistence type="predicted"/>
<sequence>MLSLTRPRLAQQGLLKLLQVQVRLSRSRPQSQVLSALQVSPLHSRRHAFSTSVKRSLNLKPTSSLGQNEQRRFQDSRRLLNNALQDNSRLFVVGGIISVAGRATVVCWTLGAFDEERWADRMSNLGQYFPWTKESSTQPTERGCRKAGKEEKKSVELPGLNRRSDGAPTPHIPDLKSGTDARK</sequence>
<dbReference type="EMBL" id="KQ947424">
    <property type="protein sequence ID" value="KUJ12505.1"/>
    <property type="molecule type" value="Genomic_DNA"/>
</dbReference>
<keyword evidence="3" id="KW-1185">Reference proteome</keyword>
<reference evidence="2 3" key="1">
    <citation type="submission" date="2015-10" db="EMBL/GenBank/DDBJ databases">
        <title>Full genome of DAOMC 229536 Phialocephala scopiformis, a fungal endophyte of spruce producing the potent anti-insectan compound rugulosin.</title>
        <authorList>
            <consortium name="DOE Joint Genome Institute"/>
            <person name="Walker A.K."/>
            <person name="Frasz S.L."/>
            <person name="Seifert K.A."/>
            <person name="Miller J.D."/>
            <person name="Mondo S.J."/>
            <person name="Labutti K."/>
            <person name="Lipzen A."/>
            <person name="Dockter R."/>
            <person name="Kennedy M."/>
            <person name="Grigoriev I.V."/>
            <person name="Spatafora J.W."/>
        </authorList>
    </citation>
    <scope>NUCLEOTIDE SEQUENCE [LARGE SCALE GENOMIC DNA]</scope>
    <source>
        <strain evidence="2 3">CBS 120377</strain>
    </source>
</reference>
<dbReference type="AlphaFoldDB" id="A0A194WX53"/>
<organism evidence="2 3">
    <name type="scientific">Mollisia scopiformis</name>
    <name type="common">Conifer needle endophyte fungus</name>
    <name type="synonym">Phialocephala scopiformis</name>
    <dbReference type="NCBI Taxonomy" id="149040"/>
    <lineage>
        <taxon>Eukaryota</taxon>
        <taxon>Fungi</taxon>
        <taxon>Dikarya</taxon>
        <taxon>Ascomycota</taxon>
        <taxon>Pezizomycotina</taxon>
        <taxon>Leotiomycetes</taxon>
        <taxon>Helotiales</taxon>
        <taxon>Mollisiaceae</taxon>
        <taxon>Mollisia</taxon>
    </lineage>
</organism>